<comment type="cofactor">
    <cofactor evidence="1">
        <name>pyridoxal 5'-phosphate</name>
        <dbReference type="ChEBI" id="CHEBI:597326"/>
    </cofactor>
</comment>
<keyword evidence="6" id="KW-0663">Pyridoxal phosphate</keyword>
<dbReference type="SUPFAM" id="SSF53383">
    <property type="entry name" value="PLP-dependent transferases"/>
    <property type="match status" value="1"/>
</dbReference>
<dbReference type="Gene3D" id="3.40.640.10">
    <property type="entry name" value="Type I PLP-dependent aspartate aminotransferase-like (Major domain)"/>
    <property type="match status" value="1"/>
</dbReference>
<evidence type="ECO:0000256" key="1">
    <source>
        <dbReference type="ARBA" id="ARBA00001933"/>
    </source>
</evidence>
<keyword evidence="5" id="KW-0808">Transferase</keyword>
<dbReference type="GO" id="GO:0042802">
    <property type="term" value="F:identical protein binding"/>
    <property type="evidence" value="ECO:0007669"/>
    <property type="project" value="TreeGrafter"/>
</dbReference>
<comment type="caution">
    <text evidence="8">The sequence shown here is derived from an EMBL/GenBank/DDBJ whole genome shotgun (WGS) entry which is preliminary data.</text>
</comment>
<dbReference type="AlphaFoldDB" id="X0XYY6"/>
<reference evidence="8" key="1">
    <citation type="journal article" date="2014" name="Front. Microbiol.">
        <title>High frequency of phylogenetically diverse reductive dehalogenase-homologous genes in deep subseafloor sedimentary metagenomes.</title>
        <authorList>
            <person name="Kawai M."/>
            <person name="Futagami T."/>
            <person name="Toyoda A."/>
            <person name="Takaki Y."/>
            <person name="Nishi S."/>
            <person name="Hori S."/>
            <person name="Arai W."/>
            <person name="Tsubouchi T."/>
            <person name="Morono Y."/>
            <person name="Uchiyama I."/>
            <person name="Ito T."/>
            <person name="Fujiyama A."/>
            <person name="Inagaki F."/>
            <person name="Takami H."/>
        </authorList>
    </citation>
    <scope>NUCLEOTIDE SEQUENCE</scope>
    <source>
        <strain evidence="8">Expedition CK06-06</strain>
    </source>
</reference>
<dbReference type="InterPro" id="IPR050103">
    <property type="entry name" value="Class-III_PLP-dep_AT"/>
</dbReference>
<evidence type="ECO:0000256" key="5">
    <source>
        <dbReference type="ARBA" id="ARBA00022679"/>
    </source>
</evidence>
<keyword evidence="4" id="KW-0032">Aminotransferase</keyword>
<dbReference type="Pfam" id="PF00202">
    <property type="entry name" value="Aminotran_3"/>
    <property type="match status" value="1"/>
</dbReference>
<evidence type="ECO:0000256" key="6">
    <source>
        <dbReference type="ARBA" id="ARBA00022898"/>
    </source>
</evidence>
<organism evidence="8">
    <name type="scientific">marine sediment metagenome</name>
    <dbReference type="NCBI Taxonomy" id="412755"/>
    <lineage>
        <taxon>unclassified sequences</taxon>
        <taxon>metagenomes</taxon>
        <taxon>ecological metagenomes</taxon>
    </lineage>
</organism>
<evidence type="ECO:0000256" key="7">
    <source>
        <dbReference type="ARBA" id="ARBA00030587"/>
    </source>
</evidence>
<dbReference type="InterPro" id="IPR005814">
    <property type="entry name" value="Aminotrans_3"/>
</dbReference>
<proteinExistence type="predicted"/>
<dbReference type="InterPro" id="IPR015421">
    <property type="entry name" value="PyrdxlP-dep_Trfase_major"/>
</dbReference>
<dbReference type="InterPro" id="IPR049704">
    <property type="entry name" value="Aminotrans_3_PPA_site"/>
</dbReference>
<evidence type="ECO:0000256" key="2">
    <source>
        <dbReference type="ARBA" id="ARBA00004998"/>
    </source>
</evidence>
<evidence type="ECO:0000256" key="3">
    <source>
        <dbReference type="ARBA" id="ARBA00012924"/>
    </source>
</evidence>
<dbReference type="FunFam" id="3.40.640.10:FF:000011">
    <property type="entry name" value="Ornithine aminotransferase"/>
    <property type="match status" value="1"/>
</dbReference>
<dbReference type="UniPathway" id="UPA00098">
    <property type="reaction ID" value="UER00358"/>
</dbReference>
<evidence type="ECO:0000313" key="8">
    <source>
        <dbReference type="EMBL" id="GAG48669.1"/>
    </source>
</evidence>
<dbReference type="GO" id="GO:0004587">
    <property type="term" value="F:ornithine aminotransferase activity"/>
    <property type="evidence" value="ECO:0007669"/>
    <property type="project" value="UniProtKB-EC"/>
</dbReference>
<comment type="pathway">
    <text evidence="2">Amino-acid biosynthesis; L-proline biosynthesis; L-glutamate 5-semialdehyde from L-ornithine: step 1/1.</text>
</comment>
<accession>X0XYY6</accession>
<feature type="non-terminal residue" evidence="8">
    <location>
        <position position="1"/>
    </location>
</feature>
<dbReference type="InterPro" id="IPR015424">
    <property type="entry name" value="PyrdxlP-dep_Trfase"/>
</dbReference>
<dbReference type="GO" id="GO:0055129">
    <property type="term" value="P:L-proline biosynthetic process"/>
    <property type="evidence" value="ECO:0007669"/>
    <property type="project" value="UniProtKB-UniPathway"/>
</dbReference>
<sequence length="219" mass="23772">TLTSRAFYNDVMGPFLKKLCEVVGPHINDPKNSGIMALPMNTGTEAVSTGLKVARAWGYIKKKIPKNEAKIIICRDNFHGRSITIVGFSTDIEAVRYYGNFGPYTPGFVTIPYGDADELENSILEIGAKNVAAFLFEPIQGEAGVNIPPEGFIRKVREICTKYNVLMIADEIQTGFGRTGELFACDHENVKPDAILLGKALGGGVYPVSAVVTTRDIIG</sequence>
<dbReference type="PANTHER" id="PTHR11986">
    <property type="entry name" value="AMINOTRANSFERASE CLASS III"/>
    <property type="match status" value="1"/>
</dbReference>
<dbReference type="EC" id="2.6.1.13" evidence="3"/>
<evidence type="ECO:0000256" key="4">
    <source>
        <dbReference type="ARBA" id="ARBA00022576"/>
    </source>
</evidence>
<dbReference type="PANTHER" id="PTHR11986:SF18">
    <property type="entry name" value="ORNITHINE AMINOTRANSFERASE, MITOCHONDRIAL"/>
    <property type="match status" value="1"/>
</dbReference>
<feature type="non-terminal residue" evidence="8">
    <location>
        <position position="219"/>
    </location>
</feature>
<protein>
    <recommendedName>
        <fullName evidence="3">ornithine aminotransferase</fullName>
        <ecNumber evidence="3">2.6.1.13</ecNumber>
    </recommendedName>
    <alternativeName>
        <fullName evidence="7">Ornithine--oxo-acid aminotransferase</fullName>
    </alternativeName>
</protein>
<dbReference type="PROSITE" id="PS00600">
    <property type="entry name" value="AA_TRANSFER_CLASS_3"/>
    <property type="match status" value="1"/>
</dbReference>
<name>X0XYY6_9ZZZZ</name>
<dbReference type="GO" id="GO:0030170">
    <property type="term" value="F:pyridoxal phosphate binding"/>
    <property type="evidence" value="ECO:0007669"/>
    <property type="project" value="InterPro"/>
</dbReference>
<dbReference type="EMBL" id="BARS01054428">
    <property type="protein sequence ID" value="GAG48669.1"/>
    <property type="molecule type" value="Genomic_DNA"/>
</dbReference>
<gene>
    <name evidence="8" type="ORF">S01H1_80573</name>
</gene>